<sequence length="174" mass="18897">MIELVPIGDVEPEAVEQLLDRAFGTDRHRRTAYALRSGTVALPRISFAAIHNGSLVGTIQCWPIWFVPDLPDGERVPMTLMGPVAVTPAYQQEGIGRRLMNAALDANEAGMVPGSAALMLIGDPEYYARFFGFSAERTAAWRLPGPVERHRLLARGLSVPDASGTIMPRALTNS</sequence>
<dbReference type="InterPro" id="IPR016181">
    <property type="entry name" value="Acyl_CoA_acyltransferase"/>
</dbReference>
<dbReference type="OrthoDB" id="9815099at2"/>
<dbReference type="Proteomes" id="UP000199214">
    <property type="component" value="Unassembled WGS sequence"/>
</dbReference>
<gene>
    <name evidence="2" type="ORF">SAMN05216382_0496</name>
</gene>
<proteinExistence type="predicted"/>
<dbReference type="RefSeq" id="WP_093002930.1">
    <property type="nucleotide sequence ID" value="NZ_FNZZ01000001.1"/>
</dbReference>
<dbReference type="EMBL" id="FNZZ01000001">
    <property type="protein sequence ID" value="SEK48526.1"/>
    <property type="molecule type" value="Genomic_DNA"/>
</dbReference>
<keyword evidence="2" id="KW-0808">Transferase</keyword>
<evidence type="ECO:0000313" key="2">
    <source>
        <dbReference type="EMBL" id="SEK48526.1"/>
    </source>
</evidence>
<dbReference type="GO" id="GO:0016747">
    <property type="term" value="F:acyltransferase activity, transferring groups other than amino-acyl groups"/>
    <property type="evidence" value="ECO:0007669"/>
    <property type="project" value="InterPro"/>
</dbReference>
<organism evidence="2 3">
    <name type="scientific">Sphingomonas palmae</name>
    <dbReference type="NCBI Taxonomy" id="1855283"/>
    <lineage>
        <taxon>Bacteria</taxon>
        <taxon>Pseudomonadati</taxon>
        <taxon>Pseudomonadota</taxon>
        <taxon>Alphaproteobacteria</taxon>
        <taxon>Sphingomonadales</taxon>
        <taxon>Sphingomonadaceae</taxon>
        <taxon>Sphingomonas</taxon>
    </lineage>
</organism>
<evidence type="ECO:0000313" key="3">
    <source>
        <dbReference type="Proteomes" id="UP000199214"/>
    </source>
</evidence>
<accession>A0A1H7HDN2</accession>
<dbReference type="SUPFAM" id="SSF55729">
    <property type="entry name" value="Acyl-CoA N-acyltransferases (Nat)"/>
    <property type="match status" value="1"/>
</dbReference>
<dbReference type="Pfam" id="PF00583">
    <property type="entry name" value="Acetyltransf_1"/>
    <property type="match status" value="1"/>
</dbReference>
<feature type="domain" description="N-acetyltransferase" evidence="1">
    <location>
        <begin position="2"/>
        <end position="158"/>
    </location>
</feature>
<keyword evidence="3" id="KW-1185">Reference proteome</keyword>
<dbReference type="STRING" id="1855283.SAMN05216382_0496"/>
<dbReference type="InterPro" id="IPR000182">
    <property type="entry name" value="GNAT_dom"/>
</dbReference>
<dbReference type="AlphaFoldDB" id="A0A1H7HDN2"/>
<name>A0A1H7HDN2_9SPHN</name>
<dbReference type="CDD" id="cd04301">
    <property type="entry name" value="NAT_SF"/>
    <property type="match status" value="1"/>
</dbReference>
<evidence type="ECO:0000259" key="1">
    <source>
        <dbReference type="PROSITE" id="PS51186"/>
    </source>
</evidence>
<protein>
    <submittedName>
        <fullName evidence="2">Predicted N-acetyltransferase YhbS</fullName>
    </submittedName>
</protein>
<reference evidence="3" key="1">
    <citation type="submission" date="2016-10" db="EMBL/GenBank/DDBJ databases">
        <authorList>
            <person name="Varghese N."/>
            <person name="Submissions S."/>
        </authorList>
    </citation>
    <scope>NUCLEOTIDE SEQUENCE [LARGE SCALE GENOMIC DNA]</scope>
    <source>
        <strain evidence="3">JS21-1</strain>
    </source>
</reference>
<dbReference type="Gene3D" id="3.40.630.30">
    <property type="match status" value="1"/>
</dbReference>
<dbReference type="PROSITE" id="PS51186">
    <property type="entry name" value="GNAT"/>
    <property type="match status" value="1"/>
</dbReference>